<protein>
    <recommendedName>
        <fullName evidence="4">Lin1244/Lin1753-like N-terminal domain-containing protein</fullName>
    </recommendedName>
</protein>
<feature type="region of interest" description="Disordered" evidence="1">
    <location>
        <begin position="154"/>
        <end position="194"/>
    </location>
</feature>
<organism evidence="2 3">
    <name type="scientific">Prevotella herbatica</name>
    <dbReference type="NCBI Taxonomy" id="2801997"/>
    <lineage>
        <taxon>Bacteria</taxon>
        <taxon>Pseudomonadati</taxon>
        <taxon>Bacteroidota</taxon>
        <taxon>Bacteroidia</taxon>
        <taxon>Bacteroidales</taxon>
        <taxon>Prevotellaceae</taxon>
        <taxon>Prevotella</taxon>
    </lineage>
</organism>
<dbReference type="Proteomes" id="UP001319045">
    <property type="component" value="Chromosome"/>
</dbReference>
<evidence type="ECO:0008006" key="4">
    <source>
        <dbReference type="Google" id="ProtNLM"/>
    </source>
</evidence>
<evidence type="ECO:0000313" key="3">
    <source>
        <dbReference type="Proteomes" id="UP001319045"/>
    </source>
</evidence>
<sequence length="357" mass="41673">MKYYMLSSNFLNSEEMQKLDINHRLEGRGAIMFIFEYLVDRRNGLGSYISIPSLARAMGKNKKFLLEIINNYGLFCSPKDTDIFYSPYLRTTLGLPEHPSDEEIKECIGGWKSTKKANESCKKNQKSSNKVATFSKKVAKITPQLTENQHSHYIEHKDRNRDKENIDKDKKYSSSTTTNIKSDDVNANVGSSSDSIKKSFADADWVKSISGVTALDLTDKTVADACMEWFGMQCKAKGKTFDTDENARWYFCNLLQQGRKTREAFDEYYKQYKYDEMVRKTAMECCEDDYYDYKENGRRYDSHHQIIPPDAPRQIDPNTIWSWIKLEFIPVGDFRMDPEMAARSDYYDEYRRIHNIK</sequence>
<evidence type="ECO:0000313" key="2">
    <source>
        <dbReference type="EMBL" id="BCS86699.1"/>
    </source>
</evidence>
<dbReference type="EMBL" id="AP024484">
    <property type="protein sequence ID" value="BCS86699.1"/>
    <property type="molecule type" value="Genomic_DNA"/>
</dbReference>
<reference evidence="2 3" key="1">
    <citation type="journal article" date="2022" name="Int. J. Syst. Evol. Microbiol.">
        <title>Prevotella herbatica sp. nov., a plant polysaccharide-decomposing anaerobic bacterium isolated from a methanogenic reactor.</title>
        <authorList>
            <person name="Uek A."/>
            <person name="Tonouchi A."/>
            <person name="Kaku N."/>
            <person name="Ueki K."/>
        </authorList>
    </citation>
    <scope>NUCLEOTIDE SEQUENCE [LARGE SCALE GENOMIC DNA]</scope>
    <source>
        <strain evidence="2 3">WR041</strain>
    </source>
</reference>
<keyword evidence="3" id="KW-1185">Reference proteome</keyword>
<accession>A0ABN6EMD7</accession>
<dbReference type="RefSeq" id="WP_237072253.1">
    <property type="nucleotide sequence ID" value="NZ_AP024484.1"/>
</dbReference>
<gene>
    <name evidence="2" type="ORF">prwr041_25920</name>
</gene>
<feature type="compositionally biased region" description="Basic and acidic residues" evidence="1">
    <location>
        <begin position="154"/>
        <end position="172"/>
    </location>
</feature>
<proteinExistence type="predicted"/>
<evidence type="ECO:0000256" key="1">
    <source>
        <dbReference type="SAM" id="MobiDB-lite"/>
    </source>
</evidence>
<name>A0ABN6EMD7_9BACT</name>